<evidence type="ECO:0000313" key="1">
    <source>
        <dbReference type="EMBL" id="NER28653.1"/>
    </source>
</evidence>
<dbReference type="InterPro" id="IPR043129">
    <property type="entry name" value="ATPase_NBD"/>
</dbReference>
<dbReference type="CDD" id="cd10227">
    <property type="entry name" value="ASKHA_NBD_ParM-like"/>
    <property type="match status" value="1"/>
</dbReference>
<protein>
    <submittedName>
        <fullName evidence="1">ParM/StbA family protein</fullName>
    </submittedName>
</protein>
<sequence length="332" mass="36372">MHTLKLFLDSGNDSIKWLTVNEFNRLSEPAAIRSIRASITEGNAIVGRVSNQTPVLELNGKTYHYGTAAYDYAMVHHIAKGDKASEILPNCLACIKPPKSEFKIQLVTSHPDPDGYRERLTGELEGSHRFTRNKEKAIAHIKGADIQVEQEGIGSWYYAQSKGLIPETGLTIIIDIGGATVISLLVKADGTIIDYDRNANDKTGALGLAQLVAKDKRLTSKLQGRVEPGLILDGFADGSHYYGDQFEASWKDWLDDYRKPWYRNILETAAARYSSHFGRVRRILITGGSSLLVGDLGTTEGIAKFCPDGRFANVQGLAIKHAPSAKEAKAAS</sequence>
<gene>
    <name evidence="1" type="ORF">F6J89_13720</name>
</gene>
<dbReference type="AlphaFoldDB" id="A0A6B3NAV3"/>
<dbReference type="Gene3D" id="3.30.420.40">
    <property type="match status" value="1"/>
</dbReference>
<organism evidence="1">
    <name type="scientific">Symploca sp. SIO1C4</name>
    <dbReference type="NCBI Taxonomy" id="2607765"/>
    <lineage>
        <taxon>Bacteria</taxon>
        <taxon>Bacillati</taxon>
        <taxon>Cyanobacteriota</taxon>
        <taxon>Cyanophyceae</taxon>
        <taxon>Coleofasciculales</taxon>
        <taxon>Coleofasciculaceae</taxon>
        <taxon>Symploca</taxon>
    </lineage>
</organism>
<dbReference type="EMBL" id="JAAHFQ010000243">
    <property type="protein sequence ID" value="NER28653.1"/>
    <property type="molecule type" value="Genomic_DNA"/>
</dbReference>
<dbReference type="SUPFAM" id="SSF53067">
    <property type="entry name" value="Actin-like ATPase domain"/>
    <property type="match status" value="1"/>
</dbReference>
<comment type="caution">
    <text evidence="1">The sequence shown here is derived from an EMBL/GenBank/DDBJ whole genome shotgun (WGS) entry which is preliminary data.</text>
</comment>
<proteinExistence type="predicted"/>
<reference evidence="1" key="1">
    <citation type="submission" date="2019-11" db="EMBL/GenBank/DDBJ databases">
        <title>Genomic insights into an expanded diversity of filamentous marine cyanobacteria reveals the extraordinary biosynthetic potential of Moorea and Okeania.</title>
        <authorList>
            <person name="Ferreira Leao T."/>
            <person name="Wang M."/>
            <person name="Moss N."/>
            <person name="Da Silva R."/>
            <person name="Sanders J."/>
            <person name="Nurk S."/>
            <person name="Gurevich A."/>
            <person name="Humphrey G."/>
            <person name="Reher R."/>
            <person name="Zhu Q."/>
            <person name="Belda-Ferre P."/>
            <person name="Glukhov E."/>
            <person name="Rex R."/>
            <person name="Dorrestein P.C."/>
            <person name="Knight R."/>
            <person name="Pevzner P."/>
            <person name="Gerwick W.H."/>
            <person name="Gerwick L."/>
        </authorList>
    </citation>
    <scope>NUCLEOTIDE SEQUENCE</scope>
    <source>
        <strain evidence="1">SIO1C4</strain>
    </source>
</reference>
<accession>A0A6B3NAV3</accession>
<name>A0A6B3NAV3_9CYAN</name>